<dbReference type="Gene3D" id="4.10.240.10">
    <property type="entry name" value="Zn(2)-C6 fungal-type DNA-binding domain"/>
    <property type="match status" value="1"/>
</dbReference>
<dbReference type="AlphaFoldDB" id="A0A3D8QJI8"/>
<dbReference type="InterPro" id="IPR036864">
    <property type="entry name" value="Zn2-C6_fun-type_DNA-bd_sf"/>
</dbReference>
<dbReference type="SUPFAM" id="SSF57701">
    <property type="entry name" value="Zn2/Cys6 DNA-binding domain"/>
    <property type="match status" value="1"/>
</dbReference>
<reference evidence="3 4" key="1">
    <citation type="journal article" date="2018" name="IMA Fungus">
        <title>IMA Genome-F 9: Draft genome sequence of Annulohypoxylon stygium, Aspergillus mulundensis, Berkeleyomyces basicola (syn. Thielaviopsis basicola), Ceratocystis smalleyi, two Cercospora beticola strains, Coleophoma cylindrospora, Fusarium fracticaudum, Phialophora cf. hyalina, and Morchella septimelata.</title>
        <authorList>
            <person name="Wingfield B.D."/>
            <person name="Bills G.F."/>
            <person name="Dong Y."/>
            <person name="Huang W."/>
            <person name="Nel W.J."/>
            <person name="Swalarsk-Parry B.S."/>
            <person name="Vaghefi N."/>
            <person name="Wilken P.M."/>
            <person name="An Z."/>
            <person name="de Beer Z.W."/>
            <person name="De Vos L."/>
            <person name="Chen L."/>
            <person name="Duong T.A."/>
            <person name="Gao Y."/>
            <person name="Hammerbacher A."/>
            <person name="Kikkert J.R."/>
            <person name="Li Y."/>
            <person name="Li H."/>
            <person name="Li K."/>
            <person name="Li Q."/>
            <person name="Liu X."/>
            <person name="Ma X."/>
            <person name="Naidoo K."/>
            <person name="Pethybridge S.J."/>
            <person name="Sun J."/>
            <person name="Steenkamp E.T."/>
            <person name="van der Nest M.A."/>
            <person name="van Wyk S."/>
            <person name="Wingfield M.J."/>
            <person name="Xiong C."/>
            <person name="Yue Q."/>
            <person name="Zhang X."/>
        </authorList>
    </citation>
    <scope>NUCLEOTIDE SEQUENCE [LARGE SCALE GENOMIC DNA]</scope>
    <source>
        <strain evidence="3 4">BP6252</strain>
    </source>
</reference>
<evidence type="ECO:0000259" key="2">
    <source>
        <dbReference type="PROSITE" id="PS50048"/>
    </source>
</evidence>
<evidence type="ECO:0000256" key="1">
    <source>
        <dbReference type="ARBA" id="ARBA00023242"/>
    </source>
</evidence>
<protein>
    <recommendedName>
        <fullName evidence="2">Zn(2)-C6 fungal-type domain-containing protein</fullName>
    </recommendedName>
</protein>
<dbReference type="PROSITE" id="PS50048">
    <property type="entry name" value="ZN2_CY6_FUNGAL_2"/>
    <property type="match status" value="1"/>
</dbReference>
<comment type="caution">
    <text evidence="3">The sequence shown here is derived from an EMBL/GenBank/DDBJ whole genome shotgun (WGS) entry which is preliminary data.</text>
</comment>
<dbReference type="InterPro" id="IPR021858">
    <property type="entry name" value="Fun_TF"/>
</dbReference>
<dbReference type="Pfam" id="PF00172">
    <property type="entry name" value="Zn_clus"/>
    <property type="match status" value="1"/>
</dbReference>
<dbReference type="EMBL" id="PDLM01000014">
    <property type="protein sequence ID" value="RDW61982.1"/>
    <property type="molecule type" value="Genomic_DNA"/>
</dbReference>
<dbReference type="Proteomes" id="UP000256645">
    <property type="component" value="Unassembled WGS sequence"/>
</dbReference>
<dbReference type="CDD" id="cd00067">
    <property type="entry name" value="GAL4"/>
    <property type="match status" value="1"/>
</dbReference>
<dbReference type="OrthoDB" id="4314040at2759"/>
<evidence type="ECO:0000313" key="3">
    <source>
        <dbReference type="EMBL" id="RDW61982.1"/>
    </source>
</evidence>
<dbReference type="STRING" id="1849047.A0A3D8QJI8"/>
<dbReference type="SMART" id="SM00066">
    <property type="entry name" value="GAL4"/>
    <property type="match status" value="1"/>
</dbReference>
<accession>A0A3D8QJI8</accession>
<dbReference type="PANTHER" id="PTHR38791:SF13">
    <property type="entry name" value="ZN(2)-C6 FUNGAL-TYPE DOMAIN-CONTAINING PROTEIN"/>
    <property type="match status" value="1"/>
</dbReference>
<keyword evidence="1" id="KW-0539">Nucleus</keyword>
<name>A0A3D8QJI8_9HELO</name>
<organism evidence="3 4">
    <name type="scientific">Coleophoma cylindrospora</name>
    <dbReference type="NCBI Taxonomy" id="1849047"/>
    <lineage>
        <taxon>Eukaryota</taxon>
        <taxon>Fungi</taxon>
        <taxon>Dikarya</taxon>
        <taxon>Ascomycota</taxon>
        <taxon>Pezizomycotina</taxon>
        <taxon>Leotiomycetes</taxon>
        <taxon>Helotiales</taxon>
        <taxon>Dermateaceae</taxon>
        <taxon>Coleophoma</taxon>
    </lineage>
</organism>
<dbReference type="InterPro" id="IPR053175">
    <property type="entry name" value="DHMBA_Reg_Transcription_Factor"/>
</dbReference>
<feature type="domain" description="Zn(2)-C6 fungal-type" evidence="2">
    <location>
        <begin position="10"/>
        <end position="39"/>
    </location>
</feature>
<evidence type="ECO:0000313" key="4">
    <source>
        <dbReference type="Proteomes" id="UP000256645"/>
    </source>
</evidence>
<dbReference type="GO" id="GO:0000981">
    <property type="term" value="F:DNA-binding transcription factor activity, RNA polymerase II-specific"/>
    <property type="evidence" value="ECO:0007669"/>
    <property type="project" value="InterPro"/>
</dbReference>
<keyword evidence="4" id="KW-1185">Reference proteome</keyword>
<dbReference type="PANTHER" id="PTHR38791">
    <property type="entry name" value="ZN(II)2CYS6 TRANSCRIPTION FACTOR (EUROFUNG)-RELATED-RELATED"/>
    <property type="match status" value="1"/>
</dbReference>
<sequence>MVNTGKPSQGCGTCRTRRIKCDEAKPTCMRCQKANRECSGYRNAEEIRQIRDRRRITKKARVDDHRHAELVSSLFRRPISQGSSSGHLISPRVTSSLSPTMVLSSSTLEEEAFCYFSQNFILTPCRGNSRSYMGFVIPAVQGEQSIASPTSMLSTVTMSVAYALLANRSNAKELIPKASTEYARGLQMINDALRDPVQALEDNTLASVILLGLFEVITGSGARAGGWCSHAEGANILVKLREKNQNLTELGRTLHVMVRSQMTVHCLITLTSPHLGVDWWMKFGTKDGLPALCARLSLETAEFHAETNRVLTSAERIPEDISRVVKLVQTGKALEEEYEQWAKVLPSIWRPRSVAWVDAAYHHNLDNATAYPGRVDEYADISIATACNMMRASRILLAADIVRNSAWLGSGNQDYRITTEYTCASRVSKVMIEDIIASVPSFLGHKISGGLSNTSIAGSAELVGKGALALFILWPLFVTTMSDFIDPAQRIWAWGRLRYITNEMGIGQAGHYSRFDIQIPSMFIMKDKLAEQEGQEFASKQCVEVIKQRINYRLDWQIESVIAGILGCNPIAA</sequence>
<dbReference type="InterPro" id="IPR001138">
    <property type="entry name" value="Zn2Cys6_DnaBD"/>
</dbReference>
<dbReference type="GO" id="GO:0008270">
    <property type="term" value="F:zinc ion binding"/>
    <property type="evidence" value="ECO:0007669"/>
    <property type="project" value="InterPro"/>
</dbReference>
<proteinExistence type="predicted"/>
<dbReference type="PROSITE" id="PS00463">
    <property type="entry name" value="ZN2_CY6_FUNGAL_1"/>
    <property type="match status" value="1"/>
</dbReference>
<gene>
    <name evidence="3" type="ORF">BP6252_11415</name>
</gene>
<dbReference type="Pfam" id="PF11951">
    <property type="entry name" value="Fungal_trans_2"/>
    <property type="match status" value="1"/>
</dbReference>